<evidence type="ECO:0000313" key="1">
    <source>
        <dbReference type="EMBL" id="APB33314.1"/>
    </source>
</evidence>
<dbReference type="KEGG" id="glt:GlitD10_0996"/>
<dbReference type="EMBL" id="CP017675">
    <property type="protein sequence ID" value="APB33314.1"/>
    <property type="molecule type" value="Genomic_DNA"/>
</dbReference>
<evidence type="ECO:0008006" key="3">
    <source>
        <dbReference type="Google" id="ProtNLM"/>
    </source>
</evidence>
<dbReference type="AlphaFoldDB" id="A0A1J0ABK1"/>
<sequence length="98" mass="11810">MSQFPDIFLKEFRWNPEKNQHLKEQRGISFEIILLAIQMGKLLDVIEHPNPERYPNQRIFVVEIKNYVYLVPFVEDATSVFLKTIIPSRKMKSRYLRE</sequence>
<name>A0A1J0ABK1_9CYAN</name>
<organism evidence="1 2">
    <name type="scientific">Gloeomargarita lithophora Alchichica-D10</name>
    <dbReference type="NCBI Taxonomy" id="1188229"/>
    <lineage>
        <taxon>Bacteria</taxon>
        <taxon>Bacillati</taxon>
        <taxon>Cyanobacteriota</taxon>
        <taxon>Cyanophyceae</taxon>
        <taxon>Gloeomargaritales</taxon>
        <taxon>Gloeomargaritaceae</taxon>
        <taxon>Gloeomargarita</taxon>
    </lineage>
</organism>
<dbReference type="STRING" id="1188229.GlitD10_0996"/>
<gene>
    <name evidence="1" type="ORF">GlitD10_0996</name>
</gene>
<protein>
    <recommendedName>
        <fullName evidence="3">Toxin</fullName>
    </recommendedName>
</protein>
<accession>A0A1J0ABK1</accession>
<dbReference type="OrthoDB" id="9814045at2"/>
<proteinExistence type="predicted"/>
<dbReference type="Proteomes" id="UP000180235">
    <property type="component" value="Chromosome"/>
</dbReference>
<reference evidence="1 2" key="1">
    <citation type="submission" date="2016-10" db="EMBL/GenBank/DDBJ databases">
        <title>Description of Gloeomargarita lithophora gen. nov., sp. nov., a thylakoid-bearing basal-branching cyanobacterium with intracellular carbonates, and proposal for Gloeomargaritales ord. nov.</title>
        <authorList>
            <person name="Moreira D."/>
            <person name="Tavera R."/>
            <person name="Benzerara K."/>
            <person name="Skouri-Panet F."/>
            <person name="Couradeau E."/>
            <person name="Gerard E."/>
            <person name="Loussert C."/>
            <person name="Novelo E."/>
            <person name="Zivanovic Y."/>
            <person name="Lopez-Garcia P."/>
        </authorList>
    </citation>
    <scope>NUCLEOTIDE SEQUENCE [LARGE SCALE GENOMIC DNA]</scope>
    <source>
        <strain evidence="1 2">D10</strain>
    </source>
</reference>
<evidence type="ECO:0000313" key="2">
    <source>
        <dbReference type="Proteomes" id="UP000180235"/>
    </source>
</evidence>
<keyword evidence="2" id="KW-1185">Reference proteome</keyword>
<dbReference type="RefSeq" id="WP_071453917.1">
    <property type="nucleotide sequence ID" value="NZ_CP017675.1"/>
</dbReference>